<accession>A0ABR2CVA9</accession>
<evidence type="ECO:0000313" key="3">
    <source>
        <dbReference type="Proteomes" id="UP001472677"/>
    </source>
</evidence>
<evidence type="ECO:0000313" key="2">
    <source>
        <dbReference type="EMBL" id="KAK8523110.1"/>
    </source>
</evidence>
<feature type="region of interest" description="Disordered" evidence="1">
    <location>
        <begin position="1"/>
        <end position="439"/>
    </location>
</feature>
<keyword evidence="3" id="KW-1185">Reference proteome</keyword>
<name>A0ABR2CVA9_9ROSI</name>
<gene>
    <name evidence="2" type="ORF">V6N12_047642</name>
</gene>
<feature type="compositionally biased region" description="Basic and acidic residues" evidence="1">
    <location>
        <begin position="226"/>
        <end position="285"/>
    </location>
</feature>
<organism evidence="2 3">
    <name type="scientific">Hibiscus sabdariffa</name>
    <name type="common">roselle</name>
    <dbReference type="NCBI Taxonomy" id="183260"/>
    <lineage>
        <taxon>Eukaryota</taxon>
        <taxon>Viridiplantae</taxon>
        <taxon>Streptophyta</taxon>
        <taxon>Embryophyta</taxon>
        <taxon>Tracheophyta</taxon>
        <taxon>Spermatophyta</taxon>
        <taxon>Magnoliopsida</taxon>
        <taxon>eudicotyledons</taxon>
        <taxon>Gunneridae</taxon>
        <taxon>Pentapetalae</taxon>
        <taxon>rosids</taxon>
        <taxon>malvids</taxon>
        <taxon>Malvales</taxon>
        <taxon>Malvaceae</taxon>
        <taxon>Malvoideae</taxon>
        <taxon>Hibiscus</taxon>
    </lineage>
</organism>
<feature type="compositionally biased region" description="Polar residues" evidence="1">
    <location>
        <begin position="54"/>
        <end position="70"/>
    </location>
</feature>
<feature type="compositionally biased region" description="Acidic residues" evidence="1">
    <location>
        <begin position="286"/>
        <end position="320"/>
    </location>
</feature>
<feature type="compositionally biased region" description="Low complexity" evidence="1">
    <location>
        <begin position="126"/>
        <end position="138"/>
    </location>
</feature>
<sequence length="460" mass="50184">MAARKKESNLGKDKRPVCPSNIPVPGQGSRRHSLGSALPNKSTTKCPISDGFVPTTTKNVQKTAPPQSQRPDPLRRSDARPASVQKKSLVSPKPTTTRSSSFPSKLPSCIPKPTFEKVAKTPIAAKPSTLSSPSKTTTRNIKAAAPSPRPSIKRGTTTSSALKKPSHDKKQAKKLENKEISDHQAEEVVRDEIHDIQMPKAEEETQQHAQVEEKYMLDDVSTLTHQEPRSEEMEDKFHEQEHDGSNSSDHSEEAKNNDSEEEIDASHDEQENITHEETKIETQDKEAEEGNTTEEEVASTKESEEENSDQGNEQELEEEANLVGQSQAEAAYGEKETIEEEANLVPASQVEADADATHGKNESVEEVPKSQVQVEAEAEAAALPKEETNMVPESQVQKETVVEEKKANSVAESQVQAEAGNGKNEAPTPNSDVVEVPASKPVIARKGRVRALVGAFESHA</sequence>
<dbReference type="EMBL" id="JBBPBM010000043">
    <property type="protein sequence ID" value="KAK8523110.1"/>
    <property type="molecule type" value="Genomic_DNA"/>
</dbReference>
<feature type="compositionally biased region" description="Basic and acidic residues" evidence="1">
    <location>
        <begin position="173"/>
        <end position="217"/>
    </location>
</feature>
<evidence type="ECO:0000256" key="1">
    <source>
        <dbReference type="SAM" id="MobiDB-lite"/>
    </source>
</evidence>
<proteinExistence type="predicted"/>
<comment type="caution">
    <text evidence="2">The sequence shown here is derived from an EMBL/GenBank/DDBJ whole genome shotgun (WGS) entry which is preliminary data.</text>
</comment>
<dbReference type="Proteomes" id="UP001472677">
    <property type="component" value="Unassembled WGS sequence"/>
</dbReference>
<feature type="compositionally biased region" description="Basic and acidic residues" evidence="1">
    <location>
        <begin position="1"/>
        <end position="16"/>
    </location>
</feature>
<protein>
    <submittedName>
        <fullName evidence="2">Uncharacterized protein</fullName>
    </submittedName>
</protein>
<reference evidence="2 3" key="1">
    <citation type="journal article" date="2024" name="G3 (Bethesda)">
        <title>Genome assembly of Hibiscus sabdariffa L. provides insights into metabolisms of medicinal natural products.</title>
        <authorList>
            <person name="Kim T."/>
        </authorList>
    </citation>
    <scope>NUCLEOTIDE SEQUENCE [LARGE SCALE GENOMIC DNA]</scope>
    <source>
        <strain evidence="2">TK-2024</strain>
        <tissue evidence="2">Old leaves</tissue>
    </source>
</reference>
<feature type="compositionally biased region" description="Basic and acidic residues" evidence="1">
    <location>
        <begin position="355"/>
        <end position="368"/>
    </location>
</feature>
<feature type="compositionally biased region" description="Polar residues" evidence="1">
    <location>
        <begin position="85"/>
        <end position="103"/>
    </location>
</feature>